<comment type="caution">
    <text evidence="1">The sequence shown here is derived from an EMBL/GenBank/DDBJ whole genome shotgun (WGS) entry which is preliminary data.</text>
</comment>
<dbReference type="AlphaFoldDB" id="A0A9D9HCD1"/>
<dbReference type="PROSITE" id="PS51257">
    <property type="entry name" value="PROKAR_LIPOPROTEIN"/>
    <property type="match status" value="1"/>
</dbReference>
<evidence type="ECO:0008006" key="3">
    <source>
        <dbReference type="Google" id="ProtNLM"/>
    </source>
</evidence>
<gene>
    <name evidence="1" type="ORF">IAC23_08490</name>
</gene>
<evidence type="ECO:0000313" key="2">
    <source>
        <dbReference type="Proteomes" id="UP000823619"/>
    </source>
</evidence>
<sequence length="264" mass="29149">MKRRLSSVVFLLTVFITVIVAGCSVKEDRSGCPCRMVFDFSGVDEDVHPLVNLDVTSADGILFRDTVDIGELSGEYGIEVSKGWVYANVYAGADGFFFPGRGVVISEGMECPPVFSHSERVNADCEFCVCAPVLHKNFCNVTISLAHEGEAFIPFSMRIKGNVSGYDLSGKPVPGMFVFSPELTDEGTASIRIPRQTDSSLKLEIVEDGSVLREFALGEFIIESGYDWSASDLDDVEVKIDYSKTDVIFIVDDWVKEFRFEVII</sequence>
<dbReference type="Proteomes" id="UP000823619">
    <property type="component" value="Unassembled WGS sequence"/>
</dbReference>
<accession>A0A9D9HCD1</accession>
<evidence type="ECO:0000313" key="1">
    <source>
        <dbReference type="EMBL" id="MBO8445709.1"/>
    </source>
</evidence>
<dbReference type="EMBL" id="JADIMO010000108">
    <property type="protein sequence ID" value="MBO8445709.1"/>
    <property type="molecule type" value="Genomic_DNA"/>
</dbReference>
<reference evidence="1" key="1">
    <citation type="submission" date="2020-10" db="EMBL/GenBank/DDBJ databases">
        <authorList>
            <person name="Gilroy R."/>
        </authorList>
    </citation>
    <scope>NUCLEOTIDE SEQUENCE</scope>
    <source>
        <strain evidence="1">D5-748</strain>
    </source>
</reference>
<name>A0A9D9HCD1_9BACT</name>
<reference evidence="1" key="2">
    <citation type="journal article" date="2021" name="PeerJ">
        <title>Extensive microbial diversity within the chicken gut microbiome revealed by metagenomics and culture.</title>
        <authorList>
            <person name="Gilroy R."/>
            <person name="Ravi A."/>
            <person name="Getino M."/>
            <person name="Pursley I."/>
            <person name="Horton D.L."/>
            <person name="Alikhan N.F."/>
            <person name="Baker D."/>
            <person name="Gharbi K."/>
            <person name="Hall N."/>
            <person name="Watson M."/>
            <person name="Adriaenssens E.M."/>
            <person name="Foster-Nyarko E."/>
            <person name="Jarju S."/>
            <person name="Secka A."/>
            <person name="Antonio M."/>
            <person name="Oren A."/>
            <person name="Chaudhuri R.R."/>
            <person name="La Ragione R."/>
            <person name="Hildebrand F."/>
            <person name="Pallen M.J."/>
        </authorList>
    </citation>
    <scope>NUCLEOTIDE SEQUENCE</scope>
    <source>
        <strain evidence="1">D5-748</strain>
    </source>
</reference>
<protein>
    <recommendedName>
        <fullName evidence="3">Lipoprotein</fullName>
    </recommendedName>
</protein>
<proteinExistence type="predicted"/>
<organism evidence="1 2">
    <name type="scientific">Candidatus Cryptobacteroides merdavium</name>
    <dbReference type="NCBI Taxonomy" id="2840769"/>
    <lineage>
        <taxon>Bacteria</taxon>
        <taxon>Pseudomonadati</taxon>
        <taxon>Bacteroidota</taxon>
        <taxon>Bacteroidia</taxon>
        <taxon>Bacteroidales</taxon>
        <taxon>Candidatus Cryptobacteroides</taxon>
    </lineage>
</organism>